<dbReference type="EMBL" id="JACDXX010000016">
    <property type="protein sequence ID" value="MCB5411438.1"/>
    <property type="molecule type" value="Genomic_DNA"/>
</dbReference>
<protein>
    <submittedName>
        <fullName evidence="11">Type I secretion system permease/ATPase</fullName>
    </submittedName>
</protein>
<dbReference type="PROSITE" id="PS50929">
    <property type="entry name" value="ABC_TM1F"/>
    <property type="match status" value="1"/>
</dbReference>
<keyword evidence="5 8" id="KW-1133">Transmembrane helix</keyword>
<evidence type="ECO:0000313" key="11">
    <source>
        <dbReference type="EMBL" id="MCB5411438.1"/>
    </source>
</evidence>
<dbReference type="InterPro" id="IPR003593">
    <property type="entry name" value="AAA+_ATPase"/>
</dbReference>
<feature type="domain" description="ABC transporter" evidence="9">
    <location>
        <begin position="431"/>
        <end position="667"/>
    </location>
</feature>
<feature type="transmembrane region" description="Helical" evidence="8">
    <location>
        <begin position="245"/>
        <end position="274"/>
    </location>
</feature>
<comment type="caution">
    <text evidence="11">The sequence shown here is derived from an EMBL/GenBank/DDBJ whole genome shotgun (WGS) entry which is preliminary data.</text>
</comment>
<keyword evidence="4" id="KW-0067">ATP-binding</keyword>
<comment type="subcellular location">
    <subcellularLocation>
        <location evidence="1">Cell membrane</location>
        <topology evidence="1">Multi-pass membrane protein</topology>
    </subcellularLocation>
</comment>
<proteinExistence type="predicted"/>
<evidence type="ECO:0000256" key="8">
    <source>
        <dbReference type="SAM" id="Phobius"/>
    </source>
</evidence>
<dbReference type="CDD" id="cd03246">
    <property type="entry name" value="ABCC_Protease_Secretion"/>
    <property type="match status" value="1"/>
</dbReference>
<feature type="region of interest" description="Disordered" evidence="7">
    <location>
        <begin position="1"/>
        <end position="47"/>
    </location>
</feature>
<evidence type="ECO:0000256" key="3">
    <source>
        <dbReference type="ARBA" id="ARBA00022741"/>
    </source>
</evidence>
<dbReference type="SUPFAM" id="SSF52540">
    <property type="entry name" value="P-loop containing nucleoside triphosphate hydrolases"/>
    <property type="match status" value="1"/>
</dbReference>
<dbReference type="InterPro" id="IPR011527">
    <property type="entry name" value="ABC1_TM_dom"/>
</dbReference>
<dbReference type="InterPro" id="IPR003439">
    <property type="entry name" value="ABC_transporter-like_ATP-bd"/>
</dbReference>
<dbReference type="PANTHER" id="PTHR24221">
    <property type="entry name" value="ATP-BINDING CASSETTE SUB-FAMILY B"/>
    <property type="match status" value="1"/>
</dbReference>
<keyword evidence="12" id="KW-1185">Reference proteome</keyword>
<keyword evidence="6 8" id="KW-0472">Membrane</keyword>
<dbReference type="InterPro" id="IPR017871">
    <property type="entry name" value="ABC_transporter-like_CS"/>
</dbReference>
<evidence type="ECO:0000259" key="10">
    <source>
        <dbReference type="PROSITE" id="PS50929"/>
    </source>
</evidence>
<dbReference type="SMART" id="SM00382">
    <property type="entry name" value="AAA"/>
    <property type="match status" value="1"/>
</dbReference>
<feature type="region of interest" description="Disordered" evidence="7">
    <location>
        <begin position="670"/>
        <end position="691"/>
    </location>
</feature>
<dbReference type="PROSITE" id="PS50893">
    <property type="entry name" value="ABC_TRANSPORTER_2"/>
    <property type="match status" value="1"/>
</dbReference>
<dbReference type="InterPro" id="IPR027417">
    <property type="entry name" value="P-loop_NTPase"/>
</dbReference>
<feature type="transmembrane region" description="Helical" evidence="8">
    <location>
        <begin position="120"/>
        <end position="146"/>
    </location>
</feature>
<evidence type="ECO:0000256" key="1">
    <source>
        <dbReference type="ARBA" id="ARBA00004651"/>
    </source>
</evidence>
<dbReference type="InterPro" id="IPR039421">
    <property type="entry name" value="Type_1_exporter"/>
</dbReference>
<accession>A0ABS8CPW9</accession>
<evidence type="ECO:0000256" key="7">
    <source>
        <dbReference type="SAM" id="MobiDB-lite"/>
    </source>
</evidence>
<evidence type="ECO:0000256" key="6">
    <source>
        <dbReference type="ARBA" id="ARBA00023136"/>
    </source>
</evidence>
<feature type="domain" description="ABC transmembrane type-1" evidence="10">
    <location>
        <begin position="122"/>
        <end position="400"/>
    </location>
</feature>
<evidence type="ECO:0000256" key="4">
    <source>
        <dbReference type="ARBA" id="ARBA00022840"/>
    </source>
</evidence>
<dbReference type="Pfam" id="PF00664">
    <property type="entry name" value="ABC_membrane"/>
    <property type="match status" value="1"/>
</dbReference>
<organism evidence="11 12">
    <name type="scientific">Pseudogemmobacter faecipullorum</name>
    <dbReference type="NCBI Taxonomy" id="2755041"/>
    <lineage>
        <taxon>Bacteria</taxon>
        <taxon>Pseudomonadati</taxon>
        <taxon>Pseudomonadota</taxon>
        <taxon>Alphaproteobacteria</taxon>
        <taxon>Rhodobacterales</taxon>
        <taxon>Paracoccaceae</taxon>
        <taxon>Pseudogemmobacter</taxon>
    </lineage>
</organism>
<evidence type="ECO:0000256" key="2">
    <source>
        <dbReference type="ARBA" id="ARBA00022692"/>
    </source>
</evidence>
<keyword evidence="3" id="KW-0547">Nucleotide-binding</keyword>
<feature type="transmembrane region" description="Helical" evidence="8">
    <location>
        <begin position="158"/>
        <end position="175"/>
    </location>
</feature>
<dbReference type="InterPro" id="IPR010128">
    <property type="entry name" value="ATPase_T1SS_PrtD-like"/>
</dbReference>
<evidence type="ECO:0000256" key="5">
    <source>
        <dbReference type="ARBA" id="ARBA00022989"/>
    </source>
</evidence>
<sequence length="691" mass="74765">MPSAEGARAQAAGRTSSRLTARGLNRIRNCKERPQLGQRKREDTGTGATKRCDQCLKALRAGKAQDNTHSLWHGHIGSLWPAESILSALQTQFRSRILSKDQLQSGRGELAEVRALSRKALFAAILFSVFANLLMLTSPLYMLQIYDRVLLSRSEPTLIALSVLVCFLFLIMGVLDHARARILARIGARLQEKLDPRVLSASFRRLTLFPADREARSAQADLETLARFWGSPLLQSLLDLPWTPVFIGALFIFHPLMGWFAVAAAVLLLFMAWANQRSTEEITQAATMAGFAADRQAENLKSESELVRSLGMSGNAFARWYRLRREAQSRTMALNDAAGAFQVTSKTLRLFLQSAILGLGAWLVLRNQLSAGAMIAGSILLGRGLQPIEGTISQWAMLSRSRAARERLVKLLSDAPAEAERTRLPRPAARIEASGMSVMPPGDNRPVLRGVSFRVEPGHAVGVIGASGSGKSSLARAICGVWPPAVGQIRLDGATLDQYDPDLLGSYIGYLPQRVTLFDGTIAENIARLDAAADPAGVVKAAQQAAVHDLILRLPRGYDTQVATMGGQLSGGQIQRIGLARAFYGNPVILVLDEPNSNLDNDGSQALNQAIRLAKAAGCSVFIMAHRPAAIQECELLLVMKDGMVQHFGPRDQVLREAVRNAGDILRPGPVAVASEPVSPPEQAAREGGVA</sequence>
<reference evidence="11 12" key="1">
    <citation type="submission" date="2020-07" db="EMBL/GenBank/DDBJ databases">
        <title>Pseudogemmobacter sp. nov., isolated from poultry manure in Taiwan.</title>
        <authorList>
            <person name="Lin S.-Y."/>
            <person name="Tang Y.-S."/>
            <person name="Young C.-C."/>
        </authorList>
    </citation>
    <scope>NUCLEOTIDE SEQUENCE [LARGE SCALE GENOMIC DNA]</scope>
    <source>
        <strain evidence="11 12">CC-YST710</strain>
    </source>
</reference>
<feature type="compositionally biased region" description="Basic and acidic residues" evidence="7">
    <location>
        <begin position="29"/>
        <end position="47"/>
    </location>
</feature>
<dbReference type="PANTHER" id="PTHR24221:SF654">
    <property type="entry name" value="ATP-BINDING CASSETTE SUB-FAMILY B MEMBER 6"/>
    <property type="match status" value="1"/>
</dbReference>
<dbReference type="NCBIfam" id="TIGR01842">
    <property type="entry name" value="type_I_sec_PrtD"/>
    <property type="match status" value="1"/>
</dbReference>
<dbReference type="Gene3D" id="1.20.1560.10">
    <property type="entry name" value="ABC transporter type 1, transmembrane domain"/>
    <property type="match status" value="1"/>
</dbReference>
<keyword evidence="2 8" id="KW-0812">Transmembrane</keyword>
<dbReference type="Pfam" id="PF00005">
    <property type="entry name" value="ABC_tran"/>
    <property type="match status" value="1"/>
</dbReference>
<dbReference type="Proteomes" id="UP001198571">
    <property type="component" value="Unassembled WGS sequence"/>
</dbReference>
<dbReference type="InterPro" id="IPR036640">
    <property type="entry name" value="ABC1_TM_sf"/>
</dbReference>
<dbReference type="PROSITE" id="PS00211">
    <property type="entry name" value="ABC_TRANSPORTER_1"/>
    <property type="match status" value="1"/>
</dbReference>
<gene>
    <name evidence="11" type="ORF">H0485_15715</name>
</gene>
<evidence type="ECO:0000313" key="12">
    <source>
        <dbReference type="Proteomes" id="UP001198571"/>
    </source>
</evidence>
<name>A0ABS8CPW9_9RHOB</name>
<dbReference type="Gene3D" id="3.40.50.300">
    <property type="entry name" value="P-loop containing nucleotide triphosphate hydrolases"/>
    <property type="match status" value="1"/>
</dbReference>
<dbReference type="SUPFAM" id="SSF90123">
    <property type="entry name" value="ABC transporter transmembrane region"/>
    <property type="match status" value="1"/>
</dbReference>
<evidence type="ECO:0000259" key="9">
    <source>
        <dbReference type="PROSITE" id="PS50893"/>
    </source>
</evidence>